<keyword evidence="1" id="KW-1133">Transmembrane helix</keyword>
<reference evidence="2 3" key="1">
    <citation type="submission" date="2018-10" db="EMBL/GenBank/DDBJ databases">
        <title>Draft genome sequence of Aquitalea MWU14-2217 isolated from a wild cranberry bog in Provincetown, Massachusetts.</title>
        <authorList>
            <person name="Ebadzadsahrai G."/>
            <person name="Soby S."/>
        </authorList>
    </citation>
    <scope>NUCLEOTIDE SEQUENCE [LARGE SCALE GENOMIC DNA]</scope>
    <source>
        <strain evidence="2 3">MWU14-2217</strain>
    </source>
</reference>
<feature type="transmembrane region" description="Helical" evidence="1">
    <location>
        <begin position="141"/>
        <end position="161"/>
    </location>
</feature>
<gene>
    <name evidence="2" type="ORF">EAY64_11110</name>
</gene>
<keyword evidence="3" id="KW-1185">Reference proteome</keyword>
<feature type="transmembrane region" description="Helical" evidence="1">
    <location>
        <begin position="118"/>
        <end position="135"/>
    </location>
</feature>
<proteinExistence type="predicted"/>
<name>A0A454JI94_9NEIS</name>
<dbReference type="Proteomes" id="UP000274139">
    <property type="component" value="Unassembled WGS sequence"/>
</dbReference>
<sequence length="398" mass="44723">MLQFKSAAALARQNIHRCHKGAIMTSSSQDYTLAMEPVRIGQPAPQPAPQDDGLSFSFSGSGAAYFRIWIVNLLLSILTLGIYSAWGKVRSHRYLYGHSRFAGAGFGYHGKPLAILKGRALIFLVLLLLAVTQKYSPGLHALLYLLLLPALPWVVVMAMRFRLRNTSWRQMRFNFRASTMDAVGPFILGLIITVLTLGIGYPYARHMQQRFLVNNAWFGNARFEMLKCAGDYYRVYFRASVLGLLMMLLFGFIGGLYSSIIGQLFHQRLSVFALLALGILAYLMLLLMWMSIGQVVRDGLANVMWNHVLLESNGRLHRFESSMTLRGLMNLHASNALLTMLTLGLYYPFAKLRALRYRLEHLKMFPDDDLDAIRARPQSSRSALGDAAADGFELDLGL</sequence>
<dbReference type="Pfam" id="PF05987">
    <property type="entry name" value="DUF898"/>
    <property type="match status" value="1"/>
</dbReference>
<feature type="transmembrane region" description="Helical" evidence="1">
    <location>
        <begin position="269"/>
        <end position="292"/>
    </location>
</feature>
<organism evidence="2 3">
    <name type="scientific">Aquitalea palustris</name>
    <dbReference type="NCBI Taxonomy" id="2480983"/>
    <lineage>
        <taxon>Bacteria</taxon>
        <taxon>Pseudomonadati</taxon>
        <taxon>Pseudomonadota</taxon>
        <taxon>Betaproteobacteria</taxon>
        <taxon>Neisseriales</taxon>
        <taxon>Chromobacteriaceae</taxon>
        <taxon>Aquitalea</taxon>
    </lineage>
</organism>
<evidence type="ECO:0000313" key="3">
    <source>
        <dbReference type="Proteomes" id="UP000274139"/>
    </source>
</evidence>
<evidence type="ECO:0000313" key="2">
    <source>
        <dbReference type="EMBL" id="RMC97198.1"/>
    </source>
</evidence>
<feature type="transmembrane region" description="Helical" evidence="1">
    <location>
        <begin position="182"/>
        <end position="204"/>
    </location>
</feature>
<dbReference type="AlphaFoldDB" id="A0A454JI94"/>
<feature type="transmembrane region" description="Helical" evidence="1">
    <location>
        <begin position="331"/>
        <end position="349"/>
    </location>
</feature>
<evidence type="ECO:0000256" key="1">
    <source>
        <dbReference type="SAM" id="Phobius"/>
    </source>
</evidence>
<accession>A0A454JI94</accession>
<keyword evidence="1" id="KW-0472">Membrane</keyword>
<keyword evidence="1" id="KW-0812">Transmembrane</keyword>
<comment type="caution">
    <text evidence="2">The sequence shown here is derived from an EMBL/GenBank/DDBJ whole genome shotgun (WGS) entry which is preliminary data.</text>
</comment>
<feature type="transmembrane region" description="Helical" evidence="1">
    <location>
        <begin position="235"/>
        <end position="257"/>
    </location>
</feature>
<dbReference type="InterPro" id="IPR010295">
    <property type="entry name" value="DUF898"/>
</dbReference>
<feature type="transmembrane region" description="Helical" evidence="1">
    <location>
        <begin position="64"/>
        <end position="86"/>
    </location>
</feature>
<dbReference type="EMBL" id="RFAR01000043">
    <property type="protein sequence ID" value="RMC97198.1"/>
    <property type="molecule type" value="Genomic_DNA"/>
</dbReference>
<protein>
    <submittedName>
        <fullName evidence="2">DUF898 domain-containing protein</fullName>
    </submittedName>
</protein>